<feature type="domain" description="Inner membrane protein YgaP-like transmembrane" evidence="2">
    <location>
        <begin position="1"/>
        <end position="60"/>
    </location>
</feature>
<dbReference type="Pfam" id="PF11127">
    <property type="entry name" value="YgaP-like_TM"/>
    <property type="match status" value="1"/>
</dbReference>
<proteinExistence type="predicted"/>
<keyword evidence="1" id="KW-1133">Transmembrane helix</keyword>
<evidence type="ECO:0000313" key="4">
    <source>
        <dbReference type="Proteomes" id="UP000186513"/>
    </source>
</evidence>
<dbReference type="EMBL" id="FPKR01000005">
    <property type="protein sequence ID" value="SFZ75409.1"/>
    <property type="molecule type" value="Genomic_DNA"/>
</dbReference>
<evidence type="ECO:0000313" key="3">
    <source>
        <dbReference type="EMBL" id="SFZ75409.1"/>
    </source>
</evidence>
<protein>
    <recommendedName>
        <fullName evidence="2">Inner membrane protein YgaP-like transmembrane domain-containing protein</fullName>
    </recommendedName>
</protein>
<dbReference type="Proteomes" id="UP000186513">
    <property type="component" value="Unassembled WGS sequence"/>
</dbReference>
<dbReference type="InterPro" id="IPR021309">
    <property type="entry name" value="YgaP-like_TM"/>
</dbReference>
<keyword evidence="4" id="KW-1185">Reference proteome</keyword>
<evidence type="ECO:0000256" key="1">
    <source>
        <dbReference type="SAM" id="Phobius"/>
    </source>
</evidence>
<accession>A0A1K2HFU6</accession>
<dbReference type="RefSeq" id="WP_072428101.1">
    <property type="nucleotide sequence ID" value="NZ_FPKR01000005.1"/>
</dbReference>
<dbReference type="AlphaFoldDB" id="A0A1K2HFU6"/>
<evidence type="ECO:0000259" key="2">
    <source>
        <dbReference type="Pfam" id="PF11127"/>
    </source>
</evidence>
<gene>
    <name evidence="3" type="ORF">SAMN02745887_01587</name>
</gene>
<sequence>MKTNVGNIDRALRIGGGLALIGLALTGAIGVWGYIGVVPLATGLFRFCPAYTLFGFSSCPIDKR</sequence>
<dbReference type="OrthoDB" id="9804804at2"/>
<keyword evidence="1" id="KW-0812">Transmembrane</keyword>
<reference evidence="3 4" key="1">
    <citation type="submission" date="2016-11" db="EMBL/GenBank/DDBJ databases">
        <authorList>
            <person name="Jaros S."/>
            <person name="Januszkiewicz K."/>
            <person name="Wedrychowicz H."/>
        </authorList>
    </citation>
    <scope>NUCLEOTIDE SEQUENCE [LARGE SCALE GENOMIC DNA]</scope>
    <source>
        <strain evidence="3 4">DSM 18899</strain>
    </source>
</reference>
<name>A0A1K2HFU6_9NEIS</name>
<keyword evidence="1" id="KW-0472">Membrane</keyword>
<feature type="transmembrane region" description="Helical" evidence="1">
    <location>
        <begin position="12"/>
        <end position="35"/>
    </location>
</feature>
<organism evidence="3 4">
    <name type="scientific">Chitinimonas taiwanensis DSM 18899</name>
    <dbReference type="NCBI Taxonomy" id="1121279"/>
    <lineage>
        <taxon>Bacteria</taxon>
        <taxon>Pseudomonadati</taxon>
        <taxon>Pseudomonadota</taxon>
        <taxon>Betaproteobacteria</taxon>
        <taxon>Neisseriales</taxon>
        <taxon>Chitinibacteraceae</taxon>
        <taxon>Chitinimonas</taxon>
    </lineage>
</organism>
<dbReference type="STRING" id="1121279.SAMN02745887_01587"/>